<evidence type="ECO:0000313" key="3">
    <source>
        <dbReference type="EMBL" id="KIM28391.1"/>
    </source>
</evidence>
<feature type="compositionally biased region" description="Pro residues" evidence="1">
    <location>
        <begin position="423"/>
        <end position="442"/>
    </location>
</feature>
<dbReference type="Proteomes" id="UP000054097">
    <property type="component" value="Unassembled WGS sequence"/>
</dbReference>
<feature type="compositionally biased region" description="Pro residues" evidence="1">
    <location>
        <begin position="557"/>
        <end position="567"/>
    </location>
</feature>
<feature type="compositionally biased region" description="Low complexity" evidence="1">
    <location>
        <begin position="897"/>
        <end position="907"/>
    </location>
</feature>
<dbReference type="OrthoDB" id="3268498at2759"/>
<feature type="compositionally biased region" description="Polar residues" evidence="1">
    <location>
        <begin position="908"/>
        <end position="920"/>
    </location>
</feature>
<sequence length="1291" mass="138071">MLSICSLLFLFFVVPSSTLAIIQNVSITPADANLQFIPQNAWTVSTDSRATGGSFAHASAENATVVFTLTSPATAVFWHGFMPQTAARYSICIDCANVEALGSIVTIEAQSASRVGQPIIRFASKALENTTHSIAVRNLRNPIEGVVGELSLDSFSFTTDVQVPASNSTPATGNSRTPSAGEIAGIVFASVIAAGILLGLAKCFATRRRQHGSPTTGKRPKIWRKPVVISSFGWKRHRRTTSSESSPIIEAVWKAKPLTAPELPIHNLQPARTNDTIVRSNNGALKPAVPAITITSPSTNSTIGSLYSSTHQDLPPTSPFKLSIYQTERGVRQSDPYASYATAYAAFAGIAQPDDDALSPSPSAGATIEEMQRRRRQQQQQQQQQQQAALRDSATLPSSQTQERILAMVSHRQRDSVATTSSLPPPPPPPSVAPRNIGPPPSAFKGQGIRDGKKGKRTLSDKIKRGTLPLPPQVEGAEGEEDEEEEEEEEERGVLHVSANLTVTDPDATDKDAGTKEYVVEGDLVVSARPQEPKVQDDRRPSMIPTFSSGSSDKSAPTPPSGSPPKPSLETADVNTLSTDAASGKQRQQTGKTTVDPAYWSSYGDFSIFETLEGMDQHADSSSDGIHSNQEEEEEKEGREEVRRQSLQSRPSTSKATRGTRSSHSGAVSSQSHAQPFETRISLLTADTNHPHTNRSSLFSLAPSFSEFPMPPFKRASSTTPHSAGTLASSSDATTAFTDLLASTPSPSYPGSGARNHIVKDKTPPSAFVIGAQGRPKRSKAPSLRPLRDGPSAIIKSAQTGSGLGMLPPVHGQNRPPVRRSSSRSSKSSSRRRSRGSGPLLLPTGAIPPLPRPKSSQGRLEDDGDSQNILMSSENTSGSDIPLYMRMLPETPRTEESSSGAGRRASANPSRLTMGSTLTTTDEEYAGDVQLFVASRHSIMPELPRALAPSTAVNSMLSLKSSLAESSQSSDGKWEMVMPNDKQAVPRPPVPEPMPTGMSISTDRSLYRAVNVPISARTDAFDAGISEMSHGVAGRNEPSDALGTGTGMPWSPNFDWPASPSFNITTSDASGGLASASNQPPRSFLSDSPDQQDEPNVTSESTENGYDISQYYSDSRPTPSQGPMTSVDSIAWRDFVETSSTRRSTSRVRDSTYSTTSTFFGGPRSAVHSPTTIPPVPPIFPPALAAQRDSRMSMITSRTGWNVRSSASSLQSPIERPRPQRQRQTGQTAVGNVSTVFAAPQNAVTRPKLTIQRVDSSYAASLGTPSSSRYYSPYTAHPSPPSSAELLISKR</sequence>
<feature type="region of interest" description="Disordered" evidence="1">
    <location>
        <begin position="1261"/>
        <end position="1291"/>
    </location>
</feature>
<reference evidence="4" key="2">
    <citation type="submission" date="2015-01" db="EMBL/GenBank/DDBJ databases">
        <title>Evolutionary Origins and Diversification of the Mycorrhizal Mutualists.</title>
        <authorList>
            <consortium name="DOE Joint Genome Institute"/>
            <consortium name="Mycorrhizal Genomics Consortium"/>
            <person name="Kohler A."/>
            <person name="Kuo A."/>
            <person name="Nagy L.G."/>
            <person name="Floudas D."/>
            <person name="Copeland A."/>
            <person name="Barry K.W."/>
            <person name="Cichocki N."/>
            <person name="Veneault-Fourrey C."/>
            <person name="LaButti K."/>
            <person name="Lindquist E.A."/>
            <person name="Lipzen A."/>
            <person name="Lundell T."/>
            <person name="Morin E."/>
            <person name="Murat C."/>
            <person name="Riley R."/>
            <person name="Ohm R."/>
            <person name="Sun H."/>
            <person name="Tunlid A."/>
            <person name="Henrissat B."/>
            <person name="Grigoriev I.V."/>
            <person name="Hibbett D.S."/>
            <person name="Martin F."/>
        </authorList>
    </citation>
    <scope>NUCLEOTIDE SEQUENCE [LARGE SCALE GENOMIC DNA]</scope>
    <source>
        <strain evidence="4">MAFF 305830</strain>
    </source>
</reference>
<feature type="compositionally biased region" description="Polar residues" evidence="1">
    <location>
        <begin position="1110"/>
        <end position="1126"/>
    </location>
</feature>
<dbReference type="EMBL" id="KN824293">
    <property type="protein sequence ID" value="KIM28391.1"/>
    <property type="molecule type" value="Genomic_DNA"/>
</dbReference>
<accession>A0A0C3BAA3</accession>
<organism evidence="3 4">
    <name type="scientific">Serendipita vermifera MAFF 305830</name>
    <dbReference type="NCBI Taxonomy" id="933852"/>
    <lineage>
        <taxon>Eukaryota</taxon>
        <taxon>Fungi</taxon>
        <taxon>Dikarya</taxon>
        <taxon>Basidiomycota</taxon>
        <taxon>Agaricomycotina</taxon>
        <taxon>Agaricomycetes</taxon>
        <taxon>Sebacinales</taxon>
        <taxon>Serendipitaceae</taxon>
        <taxon>Serendipita</taxon>
    </lineage>
</organism>
<feature type="compositionally biased region" description="Basic and acidic residues" evidence="1">
    <location>
        <begin position="508"/>
        <end position="519"/>
    </location>
</feature>
<feature type="region of interest" description="Disordered" evidence="1">
    <location>
        <begin position="1196"/>
        <end position="1234"/>
    </location>
</feature>
<dbReference type="HOGENOM" id="CLU_006469_0_0_1"/>
<feature type="compositionally biased region" description="Polar residues" evidence="1">
    <location>
        <begin position="573"/>
        <end position="593"/>
    </location>
</feature>
<feature type="compositionally biased region" description="Low complexity" evidence="1">
    <location>
        <begin position="662"/>
        <end position="675"/>
    </location>
</feature>
<feature type="region of interest" description="Disordered" evidence="1">
    <location>
        <begin position="373"/>
        <end position="921"/>
    </location>
</feature>
<name>A0A0C3BAA3_SERVB</name>
<feature type="compositionally biased region" description="Polar residues" evidence="1">
    <location>
        <begin position="716"/>
        <end position="746"/>
    </location>
</feature>
<feature type="compositionally biased region" description="Low complexity" evidence="1">
    <location>
        <begin position="378"/>
        <end position="387"/>
    </location>
</feature>
<keyword evidence="4" id="KW-1185">Reference proteome</keyword>
<proteinExistence type="predicted"/>
<feature type="compositionally biased region" description="Acidic residues" evidence="1">
    <location>
        <begin position="477"/>
        <end position="491"/>
    </location>
</feature>
<evidence type="ECO:0000256" key="1">
    <source>
        <dbReference type="SAM" id="MobiDB-lite"/>
    </source>
</evidence>
<feature type="compositionally biased region" description="Polar residues" evidence="1">
    <location>
        <begin position="1196"/>
        <end position="1212"/>
    </location>
</feature>
<evidence type="ECO:0000256" key="2">
    <source>
        <dbReference type="SAM" id="SignalP"/>
    </source>
</evidence>
<keyword evidence="2" id="KW-0732">Signal</keyword>
<feature type="compositionally biased region" description="Polar residues" evidence="1">
    <location>
        <begin position="866"/>
        <end position="879"/>
    </location>
</feature>
<reference evidence="3 4" key="1">
    <citation type="submission" date="2014-04" db="EMBL/GenBank/DDBJ databases">
        <authorList>
            <consortium name="DOE Joint Genome Institute"/>
            <person name="Kuo A."/>
            <person name="Zuccaro A."/>
            <person name="Kohler A."/>
            <person name="Nagy L.G."/>
            <person name="Floudas D."/>
            <person name="Copeland A."/>
            <person name="Barry K.W."/>
            <person name="Cichocki N."/>
            <person name="Veneault-Fourrey C."/>
            <person name="LaButti K."/>
            <person name="Lindquist E.A."/>
            <person name="Lipzen A."/>
            <person name="Lundell T."/>
            <person name="Morin E."/>
            <person name="Murat C."/>
            <person name="Sun H."/>
            <person name="Tunlid A."/>
            <person name="Henrissat B."/>
            <person name="Grigoriev I.V."/>
            <person name="Hibbett D.S."/>
            <person name="Martin F."/>
            <person name="Nordberg H.P."/>
            <person name="Cantor M.N."/>
            <person name="Hua S.X."/>
        </authorList>
    </citation>
    <scope>NUCLEOTIDE SEQUENCE [LARGE SCALE GENOMIC DNA]</scope>
    <source>
        <strain evidence="3 4">MAFF 305830</strain>
    </source>
</reference>
<feature type="compositionally biased region" description="Basic and acidic residues" evidence="1">
    <location>
        <begin position="531"/>
        <end position="541"/>
    </location>
</feature>
<feature type="chain" id="PRO_5002161628" description="Transmembrane protein" evidence="2">
    <location>
        <begin position="21"/>
        <end position="1291"/>
    </location>
</feature>
<evidence type="ECO:0008006" key="5">
    <source>
        <dbReference type="Google" id="ProtNLM"/>
    </source>
</evidence>
<protein>
    <recommendedName>
        <fullName evidence="5">Transmembrane protein</fullName>
    </recommendedName>
</protein>
<dbReference type="STRING" id="933852.A0A0C3BAA3"/>
<feature type="compositionally biased region" description="Polar residues" evidence="1">
    <location>
        <begin position="1060"/>
        <end position="1104"/>
    </location>
</feature>
<feature type="region of interest" description="Disordered" evidence="1">
    <location>
        <begin position="1138"/>
        <end position="1174"/>
    </location>
</feature>
<evidence type="ECO:0000313" key="4">
    <source>
        <dbReference type="Proteomes" id="UP000054097"/>
    </source>
</evidence>
<gene>
    <name evidence="3" type="ORF">M408DRAFT_23774</name>
</gene>
<feature type="compositionally biased region" description="Basic and acidic residues" evidence="1">
    <location>
        <begin position="448"/>
        <end position="464"/>
    </location>
</feature>
<feature type="compositionally biased region" description="Low complexity" evidence="1">
    <location>
        <begin position="1265"/>
        <end position="1274"/>
    </location>
</feature>
<feature type="compositionally biased region" description="Polar residues" evidence="1">
    <location>
        <begin position="645"/>
        <end position="660"/>
    </location>
</feature>
<feature type="signal peptide" evidence="2">
    <location>
        <begin position="1"/>
        <end position="20"/>
    </location>
</feature>
<feature type="region of interest" description="Disordered" evidence="1">
    <location>
        <begin position="1030"/>
        <end position="1126"/>
    </location>
</feature>
<feature type="compositionally biased region" description="Polar residues" evidence="1">
    <location>
        <begin position="545"/>
        <end position="554"/>
    </location>
</feature>